<comment type="similarity">
    <text evidence="2">Belongs to the TspO/BZRP family.</text>
</comment>
<accession>A0A371X109</accession>
<protein>
    <submittedName>
        <fullName evidence="7">Tryptophan-rich sensory protein</fullName>
    </submittedName>
</protein>
<sequence length="161" mass="17663">MFTGSVMSFLAFLAIVLVVASSGAVFKPGPWYQRLEKPSWTPPNWAFPTVWSVLYLFIAIAGWRVYEADGLVALPFLVYGVQLVLNAAWSAFFFGARRADLAFGDVVLLWLTVVANIVLFLPIDLVAGLLLVPYLVWVTAAACLNYSVWQRNPGAFSGKAA</sequence>
<dbReference type="Proteomes" id="UP000264310">
    <property type="component" value="Unassembled WGS sequence"/>
</dbReference>
<evidence type="ECO:0000256" key="1">
    <source>
        <dbReference type="ARBA" id="ARBA00004141"/>
    </source>
</evidence>
<organism evidence="7 8">
    <name type="scientific">Fulvimarina endophytica</name>
    <dbReference type="NCBI Taxonomy" id="2293836"/>
    <lineage>
        <taxon>Bacteria</taxon>
        <taxon>Pseudomonadati</taxon>
        <taxon>Pseudomonadota</taxon>
        <taxon>Alphaproteobacteria</taxon>
        <taxon>Hyphomicrobiales</taxon>
        <taxon>Aurantimonadaceae</taxon>
        <taxon>Fulvimarina</taxon>
    </lineage>
</organism>
<evidence type="ECO:0000256" key="3">
    <source>
        <dbReference type="ARBA" id="ARBA00022692"/>
    </source>
</evidence>
<keyword evidence="4 6" id="KW-1133">Transmembrane helix</keyword>
<dbReference type="AlphaFoldDB" id="A0A371X109"/>
<dbReference type="PANTHER" id="PTHR10057:SF0">
    <property type="entry name" value="TRANSLOCATOR PROTEIN"/>
    <property type="match status" value="1"/>
</dbReference>
<evidence type="ECO:0000256" key="4">
    <source>
        <dbReference type="ARBA" id="ARBA00022989"/>
    </source>
</evidence>
<feature type="transmembrane region" description="Helical" evidence="6">
    <location>
        <begin position="72"/>
        <end position="94"/>
    </location>
</feature>
<dbReference type="PIRSF" id="PIRSF005859">
    <property type="entry name" value="PBR"/>
    <property type="match status" value="1"/>
</dbReference>
<name>A0A371X109_9HYPH</name>
<dbReference type="GO" id="GO:0033013">
    <property type="term" value="P:tetrapyrrole metabolic process"/>
    <property type="evidence" value="ECO:0007669"/>
    <property type="project" value="UniProtKB-ARBA"/>
</dbReference>
<dbReference type="RefSeq" id="WP_116683719.1">
    <property type="nucleotide sequence ID" value="NZ_QURL01000005.1"/>
</dbReference>
<comment type="caution">
    <text evidence="7">The sequence shown here is derived from an EMBL/GenBank/DDBJ whole genome shotgun (WGS) entry which is preliminary data.</text>
</comment>
<dbReference type="InterPro" id="IPR038330">
    <property type="entry name" value="TspO/MBR-related_sf"/>
</dbReference>
<feature type="transmembrane region" description="Helical" evidence="6">
    <location>
        <begin position="6"/>
        <end position="26"/>
    </location>
</feature>
<dbReference type="Pfam" id="PF03073">
    <property type="entry name" value="TspO_MBR"/>
    <property type="match status" value="1"/>
</dbReference>
<feature type="transmembrane region" description="Helical" evidence="6">
    <location>
        <begin position="129"/>
        <end position="149"/>
    </location>
</feature>
<feature type="transmembrane region" description="Helical" evidence="6">
    <location>
        <begin position="46"/>
        <end position="66"/>
    </location>
</feature>
<evidence type="ECO:0000313" key="8">
    <source>
        <dbReference type="Proteomes" id="UP000264310"/>
    </source>
</evidence>
<comment type="subcellular location">
    <subcellularLocation>
        <location evidence="1">Membrane</location>
        <topology evidence="1">Multi-pass membrane protein</topology>
    </subcellularLocation>
</comment>
<keyword evidence="5 6" id="KW-0472">Membrane</keyword>
<evidence type="ECO:0000313" key="7">
    <source>
        <dbReference type="EMBL" id="RFC62903.1"/>
    </source>
</evidence>
<dbReference type="FunFam" id="1.20.1260.100:FF:000001">
    <property type="entry name" value="translocator protein 2"/>
    <property type="match status" value="1"/>
</dbReference>
<evidence type="ECO:0000256" key="5">
    <source>
        <dbReference type="ARBA" id="ARBA00023136"/>
    </source>
</evidence>
<evidence type="ECO:0000256" key="6">
    <source>
        <dbReference type="SAM" id="Phobius"/>
    </source>
</evidence>
<dbReference type="EMBL" id="QURL01000005">
    <property type="protein sequence ID" value="RFC62903.1"/>
    <property type="molecule type" value="Genomic_DNA"/>
</dbReference>
<feature type="transmembrane region" description="Helical" evidence="6">
    <location>
        <begin position="101"/>
        <end position="123"/>
    </location>
</feature>
<gene>
    <name evidence="7" type="ORF">DYI37_13180</name>
</gene>
<dbReference type="Gene3D" id="1.20.1260.100">
    <property type="entry name" value="TspO/MBR protein"/>
    <property type="match status" value="1"/>
</dbReference>
<keyword evidence="3 6" id="KW-0812">Transmembrane</keyword>
<dbReference type="GO" id="GO:0016020">
    <property type="term" value="C:membrane"/>
    <property type="evidence" value="ECO:0007669"/>
    <property type="project" value="UniProtKB-SubCell"/>
</dbReference>
<reference evidence="7 8" key="1">
    <citation type="submission" date="2018-08" db="EMBL/GenBank/DDBJ databases">
        <title>Fulvimarina sp. 85, whole genome shotgun sequence.</title>
        <authorList>
            <person name="Tuo L."/>
        </authorList>
    </citation>
    <scope>NUCLEOTIDE SEQUENCE [LARGE SCALE GENOMIC DNA]</scope>
    <source>
        <strain evidence="7 8">85</strain>
    </source>
</reference>
<keyword evidence="8" id="KW-1185">Reference proteome</keyword>
<dbReference type="OrthoDB" id="9795496at2"/>
<evidence type="ECO:0000256" key="2">
    <source>
        <dbReference type="ARBA" id="ARBA00007524"/>
    </source>
</evidence>
<dbReference type="PANTHER" id="PTHR10057">
    <property type="entry name" value="PERIPHERAL-TYPE BENZODIAZEPINE RECEPTOR"/>
    <property type="match status" value="1"/>
</dbReference>
<dbReference type="CDD" id="cd15904">
    <property type="entry name" value="TSPO_MBR"/>
    <property type="match status" value="1"/>
</dbReference>
<dbReference type="InterPro" id="IPR004307">
    <property type="entry name" value="TspO_MBR"/>
</dbReference>
<proteinExistence type="inferred from homology"/>